<dbReference type="Proteomes" id="UP001145114">
    <property type="component" value="Unassembled WGS sequence"/>
</dbReference>
<protein>
    <submittedName>
        <fullName evidence="1">Uncharacterized protein</fullName>
    </submittedName>
</protein>
<evidence type="ECO:0000313" key="1">
    <source>
        <dbReference type="EMBL" id="KAJ1671169.1"/>
    </source>
</evidence>
<keyword evidence="2" id="KW-1185">Reference proteome</keyword>
<organism evidence="1 2">
    <name type="scientific">Spiromyces aspiralis</name>
    <dbReference type="NCBI Taxonomy" id="68401"/>
    <lineage>
        <taxon>Eukaryota</taxon>
        <taxon>Fungi</taxon>
        <taxon>Fungi incertae sedis</taxon>
        <taxon>Zoopagomycota</taxon>
        <taxon>Kickxellomycotina</taxon>
        <taxon>Kickxellomycetes</taxon>
        <taxon>Kickxellales</taxon>
        <taxon>Kickxellaceae</taxon>
        <taxon>Spiromyces</taxon>
    </lineage>
</organism>
<dbReference type="EMBL" id="JAMZIH010008885">
    <property type="protein sequence ID" value="KAJ1671169.1"/>
    <property type="molecule type" value="Genomic_DNA"/>
</dbReference>
<evidence type="ECO:0000313" key="2">
    <source>
        <dbReference type="Proteomes" id="UP001145114"/>
    </source>
</evidence>
<comment type="caution">
    <text evidence="1">The sequence shown here is derived from an EMBL/GenBank/DDBJ whole genome shotgun (WGS) entry which is preliminary data.</text>
</comment>
<accession>A0ACC1H7E3</accession>
<name>A0ACC1H7E3_9FUNG</name>
<proteinExistence type="predicted"/>
<reference evidence="1" key="1">
    <citation type="submission" date="2022-06" db="EMBL/GenBank/DDBJ databases">
        <title>Phylogenomic reconstructions and comparative analyses of Kickxellomycotina fungi.</title>
        <authorList>
            <person name="Reynolds N.K."/>
            <person name="Stajich J.E."/>
            <person name="Barry K."/>
            <person name="Grigoriev I.V."/>
            <person name="Crous P."/>
            <person name="Smith M.E."/>
        </authorList>
    </citation>
    <scope>NUCLEOTIDE SEQUENCE</scope>
    <source>
        <strain evidence="1">RSA 2271</strain>
    </source>
</reference>
<gene>
    <name evidence="1" type="ORF">EV182_007784</name>
</gene>
<sequence length="230" mass="24961">MPASARDSVATLSLGNSRTIATVNLLGTTRTPLPRSMYSPPTTDDDWSKQTAKGDCSPTSASKKPTCCNRPISPSTSTSTTATTDVGDGSPTTATASPALSCVSASNDVDKAMVQLQDLVLANGAELEDRDAAQLNQLSLLLRCIRFPQMDKIYLLNHIEPLAKKFEPSVMKSLLIEAYRHHAFNNDPLLKERGLTHVVLALGDHDPLALARSQPRRPFPYRDFQQILST</sequence>